<dbReference type="AlphaFoldDB" id="X1C6Q5"/>
<organism evidence="2">
    <name type="scientific">marine sediment metagenome</name>
    <dbReference type="NCBI Taxonomy" id="412755"/>
    <lineage>
        <taxon>unclassified sequences</taxon>
        <taxon>metagenomes</taxon>
        <taxon>ecological metagenomes</taxon>
    </lineage>
</organism>
<reference evidence="2" key="1">
    <citation type="journal article" date="2014" name="Front. Microbiol.">
        <title>High frequency of phylogenetically diverse reductive dehalogenase-homologous genes in deep subseafloor sedimentary metagenomes.</title>
        <authorList>
            <person name="Kawai M."/>
            <person name="Futagami T."/>
            <person name="Toyoda A."/>
            <person name="Takaki Y."/>
            <person name="Nishi S."/>
            <person name="Hori S."/>
            <person name="Arai W."/>
            <person name="Tsubouchi T."/>
            <person name="Morono Y."/>
            <person name="Uchiyama I."/>
            <person name="Ito T."/>
            <person name="Fujiyama A."/>
            <person name="Inagaki F."/>
            <person name="Takami H."/>
        </authorList>
    </citation>
    <scope>NUCLEOTIDE SEQUENCE</scope>
    <source>
        <strain evidence="2">Expedition CK06-06</strain>
    </source>
</reference>
<accession>X1C6Q5</accession>
<comment type="caution">
    <text evidence="2">The sequence shown here is derived from an EMBL/GenBank/DDBJ whole genome shotgun (WGS) entry which is preliminary data.</text>
</comment>
<dbReference type="InterPro" id="IPR001763">
    <property type="entry name" value="Rhodanese-like_dom"/>
</dbReference>
<feature type="non-terminal residue" evidence="2">
    <location>
        <position position="134"/>
    </location>
</feature>
<evidence type="ECO:0000259" key="1">
    <source>
        <dbReference type="PROSITE" id="PS50206"/>
    </source>
</evidence>
<gene>
    <name evidence="2" type="ORF">S01H4_24946</name>
</gene>
<sequence>MKILSITAGAGGMYCGSCLRDNALASELIDLGHDVLLAPIYTPTLTDETNVSQGRVLFGGISVYLQQYLPFFRKTPRWLDWLWDSNFVIKAATRFSVSTDPAELGGLTVSMLEGEDGPQRKEFLKLLDWLRHHA</sequence>
<feature type="domain" description="Rhodanese" evidence="1">
    <location>
        <begin position="13"/>
        <end position="73"/>
    </location>
</feature>
<name>X1C6Q5_9ZZZZ</name>
<dbReference type="EMBL" id="BART01011805">
    <property type="protein sequence ID" value="GAG88962.1"/>
    <property type="molecule type" value="Genomic_DNA"/>
</dbReference>
<dbReference type="PROSITE" id="PS50206">
    <property type="entry name" value="RHODANESE_3"/>
    <property type="match status" value="1"/>
</dbReference>
<protein>
    <recommendedName>
        <fullName evidence="1">Rhodanese domain-containing protein</fullName>
    </recommendedName>
</protein>
<proteinExistence type="predicted"/>
<evidence type="ECO:0000313" key="2">
    <source>
        <dbReference type="EMBL" id="GAG88962.1"/>
    </source>
</evidence>